<dbReference type="PROSITE" id="PS51420">
    <property type="entry name" value="RHO"/>
    <property type="match status" value="1"/>
</dbReference>
<dbReference type="CDD" id="cd01864">
    <property type="entry name" value="Rab19"/>
    <property type="match status" value="1"/>
</dbReference>
<evidence type="ECO:0000256" key="11">
    <source>
        <dbReference type="ARBA" id="ARBA00023329"/>
    </source>
</evidence>
<dbReference type="SMART" id="SM00175">
    <property type="entry name" value="RAB"/>
    <property type="match status" value="1"/>
</dbReference>
<sequence length="365" mass="40505">MGIPPTFVSWIRTLYTDGSSEVNGFLRAQIIVELGVWQGCLLSPVLLVCTTEPLAQCLRQDPGIHGVHILGSRNQEAKVLAYVDDLNILCWNTWSVQTALWHVQVYEAVAEAKLNMSKSTCLTMGELGDLKSLGVSVPRKGVKILGTDFDPKLSGRPVWEKTEAKETYDFLFKLVLIGDASVGKTCLVQRFKTGAFAERQGSTIGVDFTMKSLEIQGKRVKLQIWDTAGQERFRTITQSYYRSANGAILAYDISKKGSFQSIPRWIEDVRKYAGSNIVQLLIGNKSDLSDLREVQLEEAQSLAEHYDIICAIETSAKDSSNVEEAFVKMATELMMRHGGPMFSEKNTDSIKLDSKDVVEGWGCGC</sequence>
<dbReference type="GO" id="GO:0005525">
    <property type="term" value="F:GTP binding"/>
    <property type="evidence" value="ECO:0007669"/>
    <property type="project" value="UniProtKB-KW"/>
</dbReference>
<dbReference type="InterPro" id="IPR027417">
    <property type="entry name" value="P-loop_NTPase"/>
</dbReference>
<feature type="domain" description="Reverse transcriptase" evidence="14">
    <location>
        <begin position="2"/>
        <end position="147"/>
    </location>
</feature>
<protein>
    <recommendedName>
        <fullName evidence="13">Ras-related protein Rab-43</fullName>
    </recommendedName>
</protein>
<dbReference type="Proteomes" id="UP000189705">
    <property type="component" value="Unplaced"/>
</dbReference>
<dbReference type="GO" id="GO:0003924">
    <property type="term" value="F:GTPase activity"/>
    <property type="evidence" value="ECO:0007669"/>
    <property type="project" value="InterPro"/>
</dbReference>
<dbReference type="PROSITE" id="PS51419">
    <property type="entry name" value="RAB"/>
    <property type="match status" value="1"/>
</dbReference>
<name>A0A1U7RU30_ALLSI</name>
<dbReference type="InParanoid" id="A0A1U7RU30"/>
<dbReference type="NCBIfam" id="TIGR00231">
    <property type="entry name" value="small_GTP"/>
    <property type="match status" value="1"/>
</dbReference>
<dbReference type="SMART" id="SM00174">
    <property type="entry name" value="RHO"/>
    <property type="match status" value="1"/>
</dbReference>
<comment type="subcellular location">
    <subcellularLocation>
        <location evidence="1">Cytoplasmic vesicle</location>
        <location evidence="1">Phagosome membrane</location>
        <topology evidence="1">Lipid-anchor</topology>
        <orientation evidence="1">Cytoplasmic side</orientation>
    </subcellularLocation>
    <subcellularLocation>
        <location evidence="12">Golgi apparatus</location>
        <location evidence="12">trans-Golgi network membrane</location>
        <topology evidence="12">Lipid-anchor</topology>
    </subcellularLocation>
</comment>
<keyword evidence="3" id="KW-0488">Methylation</keyword>
<evidence type="ECO:0000256" key="3">
    <source>
        <dbReference type="ARBA" id="ARBA00022481"/>
    </source>
</evidence>
<keyword evidence="7" id="KW-0342">GTP-binding</keyword>
<dbReference type="InterPro" id="IPR000477">
    <property type="entry name" value="RT_dom"/>
</dbReference>
<dbReference type="PRINTS" id="PR00449">
    <property type="entry name" value="RASTRNSFRMNG"/>
</dbReference>
<dbReference type="PROSITE" id="PS51421">
    <property type="entry name" value="RAS"/>
    <property type="match status" value="1"/>
</dbReference>
<evidence type="ECO:0000259" key="14">
    <source>
        <dbReference type="Pfam" id="PF00078"/>
    </source>
</evidence>
<evidence type="ECO:0000256" key="5">
    <source>
        <dbReference type="ARBA" id="ARBA00022741"/>
    </source>
</evidence>
<keyword evidence="15" id="KW-1185">Reference proteome</keyword>
<evidence type="ECO:0000256" key="7">
    <source>
        <dbReference type="ARBA" id="ARBA00023134"/>
    </source>
</evidence>
<evidence type="ECO:0000256" key="12">
    <source>
        <dbReference type="ARBA" id="ARBA00037864"/>
    </source>
</evidence>
<dbReference type="RefSeq" id="XP_006023967.1">
    <property type="nucleotide sequence ID" value="XM_006023905.3"/>
</dbReference>
<dbReference type="SMART" id="SM00173">
    <property type="entry name" value="RAS"/>
    <property type="match status" value="1"/>
</dbReference>
<organism evidence="15 16">
    <name type="scientific">Alligator sinensis</name>
    <name type="common">Chinese alligator</name>
    <dbReference type="NCBI Taxonomy" id="38654"/>
    <lineage>
        <taxon>Eukaryota</taxon>
        <taxon>Metazoa</taxon>
        <taxon>Chordata</taxon>
        <taxon>Craniata</taxon>
        <taxon>Vertebrata</taxon>
        <taxon>Euteleostomi</taxon>
        <taxon>Archelosauria</taxon>
        <taxon>Archosauria</taxon>
        <taxon>Crocodylia</taxon>
        <taxon>Alligatoridae</taxon>
        <taxon>Alligatorinae</taxon>
        <taxon>Alligator</taxon>
    </lineage>
</organism>
<dbReference type="InterPro" id="IPR048040">
    <property type="entry name" value="Rab19/43"/>
</dbReference>
<comment type="similarity">
    <text evidence="2">Belongs to the small GTPase superfamily. Rab family.</text>
</comment>
<keyword evidence="4" id="KW-0597">Phosphoprotein</keyword>
<dbReference type="Pfam" id="PF00078">
    <property type="entry name" value="RVT_1"/>
    <property type="match status" value="1"/>
</dbReference>
<dbReference type="KEGG" id="asn:102376613"/>
<evidence type="ECO:0000256" key="6">
    <source>
        <dbReference type="ARBA" id="ARBA00023034"/>
    </source>
</evidence>
<keyword evidence="5" id="KW-0547">Nucleotide-binding</keyword>
<evidence type="ECO:0000256" key="8">
    <source>
        <dbReference type="ARBA" id="ARBA00023136"/>
    </source>
</evidence>
<keyword evidence="10" id="KW-0636">Prenylation</keyword>
<evidence type="ECO:0000256" key="13">
    <source>
        <dbReference type="ARBA" id="ARBA00067841"/>
    </source>
</evidence>
<dbReference type="eggNOG" id="KOG0084">
    <property type="taxonomic scope" value="Eukaryota"/>
</dbReference>
<evidence type="ECO:0000256" key="4">
    <source>
        <dbReference type="ARBA" id="ARBA00022553"/>
    </source>
</evidence>
<keyword evidence="6" id="KW-0333">Golgi apparatus</keyword>
<dbReference type="SUPFAM" id="SSF52540">
    <property type="entry name" value="P-loop containing nucleoside triphosphate hydrolases"/>
    <property type="match status" value="1"/>
</dbReference>
<keyword evidence="9" id="KW-0449">Lipoprotein</keyword>
<accession>A0A1U7RU30</accession>
<gene>
    <name evidence="16" type="primary">RAB43</name>
</gene>
<evidence type="ECO:0000256" key="1">
    <source>
        <dbReference type="ARBA" id="ARBA00004616"/>
    </source>
</evidence>
<dbReference type="GO" id="GO:0030670">
    <property type="term" value="C:phagocytic vesicle membrane"/>
    <property type="evidence" value="ECO:0007669"/>
    <property type="project" value="UniProtKB-SubCell"/>
</dbReference>
<dbReference type="InterPro" id="IPR005225">
    <property type="entry name" value="Small_GTP-bd"/>
</dbReference>
<evidence type="ECO:0000313" key="15">
    <source>
        <dbReference type="Proteomes" id="UP000189705"/>
    </source>
</evidence>
<dbReference type="PANTHER" id="PTHR47979">
    <property type="entry name" value="DRAB11-RELATED"/>
    <property type="match status" value="1"/>
</dbReference>
<dbReference type="CTD" id="339122"/>
<dbReference type="SMART" id="SM00176">
    <property type="entry name" value="RAN"/>
    <property type="match status" value="1"/>
</dbReference>
<evidence type="ECO:0000313" key="16">
    <source>
        <dbReference type="RefSeq" id="XP_006023967.1"/>
    </source>
</evidence>
<proteinExistence type="inferred from homology"/>
<evidence type="ECO:0000256" key="10">
    <source>
        <dbReference type="ARBA" id="ARBA00023289"/>
    </source>
</evidence>
<evidence type="ECO:0000256" key="9">
    <source>
        <dbReference type="ARBA" id="ARBA00023288"/>
    </source>
</evidence>
<reference evidence="16" key="1">
    <citation type="submission" date="2025-08" db="UniProtKB">
        <authorList>
            <consortium name="RefSeq"/>
        </authorList>
    </citation>
    <scope>IDENTIFICATION</scope>
</reference>
<dbReference type="OrthoDB" id="9989112at2759"/>
<dbReference type="Gene3D" id="3.40.50.300">
    <property type="entry name" value="P-loop containing nucleotide triphosphate hydrolases"/>
    <property type="match status" value="1"/>
</dbReference>
<dbReference type="InterPro" id="IPR001806">
    <property type="entry name" value="Small_GTPase"/>
</dbReference>
<dbReference type="Pfam" id="PF00071">
    <property type="entry name" value="Ras"/>
    <property type="match status" value="1"/>
</dbReference>
<dbReference type="InterPro" id="IPR050209">
    <property type="entry name" value="Rab_GTPases_membrane_traffic"/>
</dbReference>
<dbReference type="AlphaFoldDB" id="A0A1U7RU30"/>
<dbReference type="GeneID" id="102376613"/>
<dbReference type="STRING" id="38654.A0A1U7RU30"/>
<keyword evidence="11" id="KW-0968">Cytoplasmic vesicle</keyword>
<keyword evidence="8" id="KW-0472">Membrane</keyword>
<evidence type="ECO:0000256" key="2">
    <source>
        <dbReference type="ARBA" id="ARBA00006270"/>
    </source>
</evidence>
<dbReference type="FunFam" id="3.40.50.300:FF:000803">
    <property type="entry name" value="Ras-related protein Rab-43"/>
    <property type="match status" value="1"/>
</dbReference>
<dbReference type="GO" id="GO:0005794">
    <property type="term" value="C:Golgi apparatus"/>
    <property type="evidence" value="ECO:0007669"/>
    <property type="project" value="UniProtKB-SubCell"/>
</dbReference>